<comment type="catalytic activity">
    <reaction evidence="1">
        <text>Thiol-dependent hydrolysis of ester, thioester, amide, peptide and isopeptide bonds formed by the C-terminal Gly of ubiquitin (a 76-residue protein attached to proteins as an intracellular targeting signal).</text>
        <dbReference type="EC" id="3.4.19.12"/>
    </reaction>
</comment>
<keyword evidence="11" id="KW-1185">Reference proteome</keyword>
<comment type="caution">
    <text evidence="10">The sequence shown here is derived from an EMBL/GenBank/DDBJ whole genome shotgun (WGS) entry which is preliminary data.</text>
</comment>
<dbReference type="Gene3D" id="3.40.50.300">
    <property type="entry name" value="P-loop containing nucleotide triphosphate hydrolases"/>
    <property type="match status" value="1"/>
</dbReference>
<evidence type="ECO:0000256" key="5">
    <source>
        <dbReference type="ARBA" id="ARBA00022801"/>
    </source>
</evidence>
<dbReference type="STRING" id="1081104.A0A167LIY6"/>
<dbReference type="Pfam" id="PF20255">
    <property type="entry name" value="DUF6606"/>
    <property type="match status" value="1"/>
</dbReference>
<name>A0A167LIY6_CORFA</name>
<dbReference type="Pfam" id="PF12359">
    <property type="entry name" value="DUF3645"/>
    <property type="match status" value="1"/>
</dbReference>
<dbReference type="GeneID" id="30025276"/>
<sequence length="3152" mass="351923">MASQSHDESLLEAVFNHMVLPPKLPDAPEADSIPLSWDLTERLIRACKHLQDPEADMPWKMIEVSLRLSRDVLPPISKETLAVALSAIADGDGSECLALHVAQQNAAMILYKNKKTEEVTFEAFEVSPSTGAVLDTHHALRCAFPCRAVAIPAAELADPSFCDALADFTEQAADTALDRFAARACKGGATVVEVRDTPSPALITEMLFSFLEAIGRPVPAHTVQKRVRDDVVLGSAERPWRRSPYWLMLRVFVQRVIAISCLDEGRSSRLSFKLVMCVVLAHLLSDCQNHIEPEKVLMLQAKLCRRLAKLENELKEVSSPQHDGCGAQFAQHRPFFQATVTEARRSVEGLWEQYKKRAARPIPKLPWNADPADLVLKLSNSEQRLKLLLSASVAPPKRAGSRYSPSQAEGTVMQVNNLAARYASVVSCAERAMLTLKKTFGAADEACIELSGAMTEYMDVIHGNFAEDAILASHHLLNLFELWVAMDSAAVKMCPLLERYHPSFAAEALDLLCFMSRGDMERLRLIQAYLDKRIKLSGGEAARTIFSDPNHGASFPAAYMDADDDESSRMALLMARIEQASDESEATKRRELVKVMAQYETLSAEMKTGTCVCKRLPDGTLDVRGCRRCYKARCRYRLRVQVHEGFMPRGRPKRAAVLLELGMPEYLIMYRDATWRLRMLGHDRSKLGRTSAEPAILVAKFAPLRRFARKDGVRSTLTLASRNKAYLQTHFRKLKLPKTANEVLLPFGPAFTYYDAENGLWLDECGDTPWYHHMLGPWLPGGIADPFADAALYMCPGEHPSSYETCATQDQHPAGMSRQEFAAYQTVMAGTYRRWIGLTMELGSSNLNLSSSATQRLFSRLALQSGPRKPQDKLDALGEVHSVFHDDAFCTSLAHQTRQLLKALESGRRDLEAMSIAVTLTLRLLSLGPESIQTLATELLQSIRHLLSLWISQLREEVRCTSDGEIACKVASNAFRASLLSRQTFRTCLAVSECPSLSQNEALQFLRASVALSESLIVNLDAIPKDLEQLLAQDMTWAALGSTAIRAWTLANTEALGTIINETWADAGGSNLRSFSEWTSCEDGEWLTSRTAATALVSSQTVHYHPLRGHLLIDGKALGRLPLDIRQDAGLVELFPGQHLLTRSSGVAGMEYQIINGSAAHHEVHVGLRHGSVVIRARTFSHLLEYIPRDMFRGDAEPDLPTGLIDGCVHWLNLQTGELEMRRKPSIWAPKSSNWVLNVRNRTAVRGRFREGGTRLVEPQSRLGRTIADIFRHFEDPGNLTIYQPLSDVGRLSVEIKRLEMRFFVNRKGLLQSIQLKSEIDPVQDVGTLHGLQSKIVLRNTANPRRKSVMVPIGSGCAWQRDGPHVAVRVENQGIYALFAVDPVLGRLKCAPEPALLYLQALLHALTSFPLPDELTGRTGTEEACRCLTAARGQPWKSLNVLPKAMLAMIQNVSPKRKYYPPTMRLYQRVAWDDSLTATIQHEQLDVLAAEILHQSDILGAFDRSAEDHDQDTVSTEPPKLHHLALRGLVRRQVYERSKLSSDSELLLQARNDSVHRPRGVEFRDKESTRVYQTVKWLRAESSTIPKPKSLSKMLKRWSVMDGFLGTFSTLDIARVLSIETCQAFGPLVQRLRAPDAASDYMTQLSLALFAYSREDRSVILHWLVAIATTPELKEPEPPTTNQFREFKQYQGFDVTKVQLLIASCQADYATYQSRHSTKQQGKKKKKLAADLYSEDTYTSDIAQESGKLASKLQSCWPDLPLTRQAFNVTCSDLALKMVDIKRTWDALGADMRQLTHNHALSEYAASLAATAQQLRNDGHAYGADVNVQWRHAMAKLTSSSGVLEPSLRQVHSITELLRRCRVKNSAAPVNVSTNRASLSETQRTPNADILQRLPAISKELTILFDLVQPFKLSQDIMQKQYGEDLENSIAAMAAFLEKSQARPLPMSFDSVVKQIDVAERSVKIQVSTLHDLLAKQSPCHLWLREGRMWPCDSLTALLEQLRANNYNSFSPGIQHALVSLGLSVSKLQHLQRIHHARLSLDDKTLRQETTNWGHSNWNPSEYPEWLLLEIDNDILIRPVQVDVAKAIISPQSRRNSVLQMNMGTGKTSVVIPMAAIVLADTCKLCRVVVPKSLLLQTAQVLQSRIGGLVGRRLRHVPYSRRSPCDASILSRYHRMHTEMLQTGGIMLCLPEHILSFKLSGLQRLVDRRPELGRRMLQIQAWLQDTCRDVLDESDMTLSVYTQLIYPSGQLATLDGHSHRWLVVEHLLGLVESHSARLQKMFEGQVVVVQRSCGYPIFHFITKHPENALNSFLADDVCNGRLPQLQIRESAGNAKDVVRAIIIGSHVSASEWDSAIQSLKDESFGAKTLYLLRGLISQRILILCLKKRWNIQYGLHPERQPIAVPFEAKGIPSQAAEYGHPDTTLILTCLTFYQQGLSKEQLKQGLLGVMQSDDAAAQYDRWTCSCATLPPSFRCWNMLDPENDAQVDALWGYLRFDRTVINHHLNTYIFPAHAKQYPVKLCASGWDIPLLSQEEEGRDGAPDGLTTGFSGTNDNKRILPQTIRQNDSPQLLHTNAEVLCHLLESRNSDCYLTMEGGRRFGEEDTLRFLCRKGIRILIDAGAHILEMENQDVARTWLSIDPQAEGAVYFGANSQIMVRSRFQKDPMPLIASPFAGDLEKCVVYIDEGHTRGTDLNLPSNAKGAVTLGLGQTKDQAVQAAMRLRQLGTTQSVAFLTPPEVHCGIIDLRAAHTAQGTRHFVVTSRDVVRWLLDQSCKANEQMLSLYLSQCHNFCRRADILWQHPDHASNDNSLSAVLGVVRQDEQQTLQQMYGPQASDQQMPGSVELTSPRLQGYVRSVTQMARHGQLTSTSALMQVEQEREVVLQVEHMRAKETRAQHVALEFPGLDAVIARFAETGELDTQEPVLQAFDYVGKTRLGARFGIQATASRLYVSREYCRTVAADATGEGPDIVRPVHWILWNPSSETALIIIPEEADAVIPLLRATSPPRVWLLAYATPVTKSMHAFHCLAYLTEPRWPLVRELPAWLGVEVGIISGRLYFPYAEYGPLLEWLGLPDAGGHLGGGGRPPAGGRNSDELLAFLQAWLAFRRRTEDVLYTPVGFVCQGQRLAENHFFFSSTTRASAGTELATEAGI</sequence>
<protein>
    <recommendedName>
        <fullName evidence="2">ubiquitinyl hydrolase 1</fullName>
        <ecNumber evidence="2">3.4.19.12</ecNumber>
    </recommendedName>
</protein>
<dbReference type="GO" id="GO:0006508">
    <property type="term" value="P:proteolysis"/>
    <property type="evidence" value="ECO:0007669"/>
    <property type="project" value="UniProtKB-KW"/>
</dbReference>
<organism evidence="10 11">
    <name type="scientific">Cordyceps fumosorosea (strain ARSEF 2679)</name>
    <name type="common">Isaria fumosorosea</name>
    <dbReference type="NCBI Taxonomy" id="1081104"/>
    <lineage>
        <taxon>Eukaryota</taxon>
        <taxon>Fungi</taxon>
        <taxon>Dikarya</taxon>
        <taxon>Ascomycota</taxon>
        <taxon>Pezizomycotina</taxon>
        <taxon>Sordariomycetes</taxon>
        <taxon>Hypocreomycetidae</taxon>
        <taxon>Hypocreales</taxon>
        <taxon>Cordycipitaceae</taxon>
        <taxon>Cordyceps</taxon>
    </lineage>
</organism>
<dbReference type="RefSeq" id="XP_018700215.1">
    <property type="nucleotide sequence ID" value="XM_018852587.1"/>
</dbReference>
<dbReference type="PANTHER" id="PTHR13367">
    <property type="entry name" value="UBIQUITIN THIOESTERASE"/>
    <property type="match status" value="1"/>
</dbReference>
<evidence type="ECO:0000313" key="11">
    <source>
        <dbReference type="Proteomes" id="UP000076744"/>
    </source>
</evidence>
<dbReference type="EMBL" id="AZHB01000039">
    <property type="protein sequence ID" value="OAA53143.1"/>
    <property type="molecule type" value="Genomic_DNA"/>
</dbReference>
<dbReference type="InterPro" id="IPR022099">
    <property type="entry name" value="DUF3638"/>
</dbReference>
<dbReference type="PANTHER" id="PTHR13367:SF33">
    <property type="entry name" value="P-LOOP CONTAINING NUCLEOSIDE TRIPHOSPHATE HYDROLASE PROTEIN"/>
    <property type="match status" value="1"/>
</dbReference>
<evidence type="ECO:0000256" key="4">
    <source>
        <dbReference type="ARBA" id="ARBA00022786"/>
    </source>
</evidence>
<evidence type="ECO:0000313" key="10">
    <source>
        <dbReference type="EMBL" id="OAA53143.1"/>
    </source>
</evidence>
<evidence type="ECO:0000259" key="7">
    <source>
        <dbReference type="Pfam" id="PF12340"/>
    </source>
</evidence>
<evidence type="ECO:0000256" key="2">
    <source>
        <dbReference type="ARBA" id="ARBA00012759"/>
    </source>
</evidence>
<dbReference type="Pfam" id="PF12340">
    <property type="entry name" value="DUF3638"/>
    <property type="match status" value="1"/>
</dbReference>
<reference evidence="10 11" key="1">
    <citation type="journal article" date="2016" name="Genome Biol. Evol.">
        <title>Divergent and convergent evolution of fungal pathogenicity.</title>
        <authorList>
            <person name="Shang Y."/>
            <person name="Xiao G."/>
            <person name="Zheng P."/>
            <person name="Cen K."/>
            <person name="Zhan S."/>
            <person name="Wang C."/>
        </authorList>
    </citation>
    <scope>NUCLEOTIDE SEQUENCE [LARGE SCALE GENOMIC DNA]</scope>
    <source>
        <strain evidence="10 11">ARSEF 2679</strain>
    </source>
</reference>
<evidence type="ECO:0000259" key="9">
    <source>
        <dbReference type="Pfam" id="PF20255"/>
    </source>
</evidence>
<dbReference type="EC" id="3.4.19.12" evidence="2"/>
<dbReference type="InterPro" id="IPR027417">
    <property type="entry name" value="P-loop_NTPase"/>
</dbReference>
<proteinExistence type="predicted"/>
<evidence type="ECO:0000259" key="8">
    <source>
        <dbReference type="Pfam" id="PF12359"/>
    </source>
</evidence>
<keyword evidence="5" id="KW-0378">Hydrolase</keyword>
<gene>
    <name evidence="10" type="ORF">ISF_08984</name>
</gene>
<dbReference type="OrthoDB" id="3182339at2759"/>
<keyword evidence="6" id="KW-0788">Thiol protease</keyword>
<feature type="domain" description="DUF6606" evidence="9">
    <location>
        <begin position="14"/>
        <end position="284"/>
    </location>
</feature>
<keyword evidence="3" id="KW-0645">Protease</keyword>
<accession>A0A167LIY6</accession>
<evidence type="ECO:0000256" key="6">
    <source>
        <dbReference type="ARBA" id="ARBA00022807"/>
    </source>
</evidence>
<feature type="domain" description="DUF3638" evidence="7">
    <location>
        <begin position="2055"/>
        <end position="2278"/>
    </location>
</feature>
<dbReference type="InterPro" id="IPR046541">
    <property type="entry name" value="DUF6606"/>
</dbReference>
<evidence type="ECO:0000256" key="3">
    <source>
        <dbReference type="ARBA" id="ARBA00022670"/>
    </source>
</evidence>
<feature type="domain" description="DUF3645" evidence="8">
    <location>
        <begin position="2396"/>
        <end position="2428"/>
    </location>
</feature>
<dbReference type="SUPFAM" id="SSF52540">
    <property type="entry name" value="P-loop containing nucleoside triphosphate hydrolases"/>
    <property type="match status" value="1"/>
</dbReference>
<dbReference type="Proteomes" id="UP000076744">
    <property type="component" value="Unassembled WGS sequence"/>
</dbReference>
<keyword evidence="4" id="KW-0833">Ubl conjugation pathway</keyword>
<dbReference type="InterPro" id="IPR022105">
    <property type="entry name" value="DUF3645"/>
</dbReference>
<evidence type="ECO:0000256" key="1">
    <source>
        <dbReference type="ARBA" id="ARBA00000707"/>
    </source>
</evidence>
<dbReference type="GO" id="GO:0004843">
    <property type="term" value="F:cysteine-type deubiquitinase activity"/>
    <property type="evidence" value="ECO:0007669"/>
    <property type="project" value="UniProtKB-EC"/>
</dbReference>
<dbReference type="InterPro" id="IPR051346">
    <property type="entry name" value="OTU_Deubiquitinase"/>
</dbReference>